<organism evidence="2">
    <name type="scientific">Streptomyces haneummycinicus</name>
    <dbReference type="NCBI Taxonomy" id="3074435"/>
    <lineage>
        <taxon>Bacteria</taxon>
        <taxon>Bacillati</taxon>
        <taxon>Actinomycetota</taxon>
        <taxon>Actinomycetes</taxon>
        <taxon>Kitasatosporales</taxon>
        <taxon>Streptomycetaceae</taxon>
        <taxon>Streptomyces</taxon>
    </lineage>
</organism>
<dbReference type="AlphaFoldDB" id="A0AAT9I0H6"/>
<proteinExistence type="predicted"/>
<reference evidence="2" key="1">
    <citation type="submission" date="2024-06" db="EMBL/GenBank/DDBJ databases">
        <authorList>
            <consortium name="consrtm"/>
            <person name="Uemura M."/>
            <person name="Terahara T."/>
        </authorList>
    </citation>
    <scope>NUCLEOTIDE SEQUENCE</scope>
    <source>
        <strain evidence="2">KM77-8</strain>
        <plasmid evidence="2">pKM77-8_1</plasmid>
    </source>
</reference>
<dbReference type="Gene3D" id="3.40.50.620">
    <property type="entry name" value="HUPs"/>
    <property type="match status" value="1"/>
</dbReference>
<dbReference type="EMBL" id="AP035769">
    <property type="protein sequence ID" value="BFO23102.1"/>
    <property type="molecule type" value="Genomic_DNA"/>
</dbReference>
<sequence>MPQASRPVSWTPLLATADWMSPDVRHQLAAALDTAADQSDDAPARLAAWSDRQDLARLGADTTGWRQIAAEQYGIDLVAPYLDNEVIRACQAVPADQRGAPGRYKPLLHTAFTGTGVLPDFVLNRTTKGGFNALAYAGLRENAPVLLDLLGPSSRLAAAGLVTEKPVARMLNRAAAGQPTAQGALHLSVAAEVWLRQLDTAAPAWWEVNSRVAAA</sequence>
<dbReference type="InterPro" id="IPR014729">
    <property type="entry name" value="Rossmann-like_a/b/a_fold"/>
</dbReference>
<dbReference type="GO" id="GO:0006529">
    <property type="term" value="P:asparagine biosynthetic process"/>
    <property type="evidence" value="ECO:0007669"/>
    <property type="project" value="InterPro"/>
</dbReference>
<dbReference type="Pfam" id="PF00733">
    <property type="entry name" value="Asn_synthase"/>
    <property type="match status" value="1"/>
</dbReference>
<reference evidence="2" key="2">
    <citation type="submission" date="2024-07" db="EMBL/GenBank/DDBJ databases">
        <title>Streptomyces haneummycinica sp. nov., a new antibiotic-producing actinobacterium isolated from marine sediment.</title>
        <authorList>
            <person name="Uemura M."/>
            <person name="Hamada M."/>
            <person name="Hirano S."/>
            <person name="Kobayashi K."/>
            <person name="Ohshiro T."/>
            <person name="Kobayashi T."/>
            <person name="Terahara T."/>
        </authorList>
    </citation>
    <scope>NUCLEOTIDE SEQUENCE</scope>
    <source>
        <strain evidence="2">KM77-8</strain>
        <plasmid evidence="2">pKM77-8_1</plasmid>
    </source>
</reference>
<geneLocation type="plasmid" evidence="2">
    <name>pKM77-8_1</name>
</geneLocation>
<protein>
    <recommendedName>
        <fullName evidence="1">Asparagine synthetase domain-containing protein</fullName>
    </recommendedName>
</protein>
<evidence type="ECO:0000313" key="2">
    <source>
        <dbReference type="EMBL" id="BFO23102.1"/>
    </source>
</evidence>
<keyword evidence="2" id="KW-0614">Plasmid</keyword>
<accession>A0AAT9I0H6</accession>
<gene>
    <name evidence="2" type="ORF">SHKM778_94900</name>
</gene>
<dbReference type="GO" id="GO:0004066">
    <property type="term" value="F:asparagine synthase (glutamine-hydrolyzing) activity"/>
    <property type="evidence" value="ECO:0007669"/>
    <property type="project" value="InterPro"/>
</dbReference>
<feature type="domain" description="Asparagine synthetase" evidence="1">
    <location>
        <begin position="67"/>
        <end position="196"/>
    </location>
</feature>
<evidence type="ECO:0000259" key="1">
    <source>
        <dbReference type="Pfam" id="PF00733"/>
    </source>
</evidence>
<dbReference type="InterPro" id="IPR001962">
    <property type="entry name" value="Asn_synthase"/>
</dbReference>
<dbReference type="SUPFAM" id="SSF52402">
    <property type="entry name" value="Adenine nucleotide alpha hydrolases-like"/>
    <property type="match status" value="1"/>
</dbReference>
<name>A0AAT9I0H6_9ACTN</name>